<gene>
    <name evidence="12" type="ORF">F9U64_20860</name>
</gene>
<keyword evidence="2" id="KW-0813">Transport</keyword>
<feature type="transmembrane region" description="Helical" evidence="10">
    <location>
        <begin position="54"/>
        <end position="73"/>
    </location>
</feature>
<dbReference type="EMBL" id="WEID01000117">
    <property type="protein sequence ID" value="KAB8126085.1"/>
    <property type="molecule type" value="Genomic_DNA"/>
</dbReference>
<dbReference type="InterPro" id="IPR018422">
    <property type="entry name" value="Cation/H_exchanger_CPA1"/>
</dbReference>
<dbReference type="GO" id="GO:0015386">
    <property type="term" value="F:potassium:proton antiporter activity"/>
    <property type="evidence" value="ECO:0007669"/>
    <property type="project" value="TreeGrafter"/>
</dbReference>
<feature type="domain" description="Cation/H+ exchanger transmembrane" evidence="11">
    <location>
        <begin position="8"/>
        <end position="384"/>
    </location>
</feature>
<dbReference type="RefSeq" id="WP_153406810.1">
    <property type="nucleotide sequence ID" value="NZ_ML762453.1"/>
</dbReference>
<dbReference type="GO" id="GO:0051453">
    <property type="term" value="P:regulation of intracellular pH"/>
    <property type="evidence" value="ECO:0007669"/>
    <property type="project" value="TreeGrafter"/>
</dbReference>
<keyword evidence="4 10" id="KW-0812">Transmembrane</keyword>
<keyword evidence="5 10" id="KW-1133">Transmembrane helix</keyword>
<evidence type="ECO:0000256" key="7">
    <source>
        <dbReference type="ARBA" id="ARBA00023065"/>
    </source>
</evidence>
<comment type="caution">
    <text evidence="12">The sequence shown here is derived from an EMBL/GenBank/DDBJ whole genome shotgun (WGS) entry which is preliminary data.</text>
</comment>
<evidence type="ECO:0000256" key="5">
    <source>
        <dbReference type="ARBA" id="ARBA00022989"/>
    </source>
</evidence>
<evidence type="ECO:0000256" key="3">
    <source>
        <dbReference type="ARBA" id="ARBA00022475"/>
    </source>
</evidence>
<feature type="transmembrane region" description="Helical" evidence="10">
    <location>
        <begin position="266"/>
        <end position="286"/>
    </location>
</feature>
<comment type="subcellular location">
    <subcellularLocation>
        <location evidence="1">Cell membrane</location>
        <topology evidence="1">Multi-pass membrane protein</topology>
    </subcellularLocation>
</comment>
<evidence type="ECO:0000313" key="13">
    <source>
        <dbReference type="Proteomes" id="UP000480246"/>
    </source>
</evidence>
<feature type="transmembrane region" description="Helical" evidence="10">
    <location>
        <begin position="79"/>
        <end position="102"/>
    </location>
</feature>
<accession>A0A7C8GQG9</accession>
<reference evidence="12 13" key="1">
    <citation type="submission" date="2019-10" db="EMBL/GenBank/DDBJ databases">
        <title>Gracilibacillus sp. nov. isolated from rice seeds.</title>
        <authorList>
            <person name="He S."/>
        </authorList>
    </citation>
    <scope>NUCLEOTIDE SEQUENCE [LARGE SCALE GENOMIC DNA]</scope>
    <source>
        <strain evidence="12 13">TD8</strain>
    </source>
</reference>
<dbReference type="AlphaFoldDB" id="A0A7C8GQG9"/>
<evidence type="ECO:0000256" key="4">
    <source>
        <dbReference type="ARBA" id="ARBA00022692"/>
    </source>
</evidence>
<feature type="transmembrane region" description="Helical" evidence="10">
    <location>
        <begin position="328"/>
        <end position="349"/>
    </location>
</feature>
<keyword evidence="8 10" id="KW-0472">Membrane</keyword>
<dbReference type="InterPro" id="IPR038770">
    <property type="entry name" value="Na+/solute_symporter_sf"/>
</dbReference>
<evidence type="ECO:0000256" key="10">
    <source>
        <dbReference type="SAM" id="Phobius"/>
    </source>
</evidence>
<dbReference type="PANTHER" id="PTHR10110">
    <property type="entry name" value="SODIUM/HYDROGEN EXCHANGER"/>
    <property type="match status" value="1"/>
</dbReference>
<dbReference type="Gene3D" id="1.20.1530.20">
    <property type="match status" value="1"/>
</dbReference>
<dbReference type="InterPro" id="IPR006153">
    <property type="entry name" value="Cation/H_exchanger_TM"/>
</dbReference>
<feature type="transmembrane region" description="Helical" evidence="10">
    <location>
        <begin position="28"/>
        <end position="45"/>
    </location>
</feature>
<keyword evidence="7" id="KW-0406">Ion transport</keyword>
<dbReference type="GO" id="GO:0005886">
    <property type="term" value="C:plasma membrane"/>
    <property type="evidence" value="ECO:0007669"/>
    <property type="project" value="UniProtKB-SubCell"/>
</dbReference>
<evidence type="ECO:0000256" key="9">
    <source>
        <dbReference type="ARBA" id="ARBA00023201"/>
    </source>
</evidence>
<sequence>MSIELIIILLAIGYIIFTIDKKKDDFPVPTILVLVGVGLAFIPFFDSARLTEHTIYHVFLPALLFVSAYQFPIKDFRKNASIILSLATIGIVLNVVILGYLISLISPLGLIEGALLAAILTPTDPVSVVSVIKKATGNEQIASIVDGESMLNDGTSIVLFTTLLSVATREKGFSFPSFLGEFLLVSIGGVLIGLILGYLVSRIVHYSHDRNYQIMLSIILAYGAFSIAEAVGVSGVLATVASGMMISFEYGRAEKEDHFRRSLDGFWEIAEGSLLAILFLVIGIELTDHLQISYWLYAAGIFALMVLVRFITTLAVSKVFEPLSWRYNTILTWAGLKGTMSVFLILTLYAKSASSIHSDWIVGVSFTVVLLSLTIQSLTMAPLSRGLLKK</sequence>
<evidence type="ECO:0000256" key="1">
    <source>
        <dbReference type="ARBA" id="ARBA00004651"/>
    </source>
</evidence>
<evidence type="ECO:0000256" key="2">
    <source>
        <dbReference type="ARBA" id="ARBA00022448"/>
    </source>
</evidence>
<dbReference type="GO" id="GO:0015385">
    <property type="term" value="F:sodium:proton antiporter activity"/>
    <property type="evidence" value="ECO:0007669"/>
    <property type="project" value="InterPro"/>
</dbReference>
<protein>
    <submittedName>
        <fullName evidence="12">Sodium:proton antiporter</fullName>
    </submittedName>
</protein>
<feature type="transmembrane region" description="Helical" evidence="10">
    <location>
        <begin position="292"/>
        <end position="316"/>
    </location>
</feature>
<feature type="transmembrane region" description="Helical" evidence="10">
    <location>
        <begin position="178"/>
        <end position="200"/>
    </location>
</feature>
<evidence type="ECO:0000259" key="11">
    <source>
        <dbReference type="Pfam" id="PF00999"/>
    </source>
</evidence>
<feature type="transmembrane region" description="Helical" evidence="10">
    <location>
        <begin position="361"/>
        <end position="383"/>
    </location>
</feature>
<keyword evidence="13" id="KW-1185">Reference proteome</keyword>
<keyword evidence="9" id="KW-0739">Sodium transport</keyword>
<dbReference type="Pfam" id="PF00999">
    <property type="entry name" value="Na_H_Exchanger"/>
    <property type="match status" value="1"/>
</dbReference>
<dbReference type="OrthoDB" id="9809206at2"/>
<name>A0A7C8GQG9_9BACI</name>
<dbReference type="PANTHER" id="PTHR10110:SF86">
    <property type="entry name" value="SODIUM_HYDROGEN EXCHANGER 7"/>
    <property type="match status" value="1"/>
</dbReference>
<dbReference type="GO" id="GO:0098719">
    <property type="term" value="P:sodium ion import across plasma membrane"/>
    <property type="evidence" value="ECO:0007669"/>
    <property type="project" value="TreeGrafter"/>
</dbReference>
<evidence type="ECO:0000256" key="6">
    <source>
        <dbReference type="ARBA" id="ARBA00023053"/>
    </source>
</evidence>
<evidence type="ECO:0000256" key="8">
    <source>
        <dbReference type="ARBA" id="ARBA00023136"/>
    </source>
</evidence>
<keyword evidence="3" id="KW-1003">Cell membrane</keyword>
<keyword evidence="6" id="KW-0915">Sodium</keyword>
<evidence type="ECO:0000313" key="12">
    <source>
        <dbReference type="EMBL" id="KAB8126085.1"/>
    </source>
</evidence>
<proteinExistence type="predicted"/>
<dbReference type="Proteomes" id="UP000480246">
    <property type="component" value="Unassembled WGS sequence"/>
</dbReference>
<organism evidence="12 13">
    <name type="scientific">Gracilibacillus oryzae</name>
    <dbReference type="NCBI Taxonomy" id="1672701"/>
    <lineage>
        <taxon>Bacteria</taxon>
        <taxon>Bacillati</taxon>
        <taxon>Bacillota</taxon>
        <taxon>Bacilli</taxon>
        <taxon>Bacillales</taxon>
        <taxon>Bacillaceae</taxon>
        <taxon>Gracilibacillus</taxon>
    </lineage>
</organism>
<feature type="transmembrane region" description="Helical" evidence="10">
    <location>
        <begin position="212"/>
        <end position="245"/>
    </location>
</feature>